<protein>
    <submittedName>
        <fullName evidence="3">Uu.00g137680.m01.CDS01</fullName>
    </submittedName>
</protein>
<comment type="caution">
    <text evidence="3">The sequence shown here is derived from an EMBL/GenBank/DDBJ whole genome shotgun (WGS) entry which is preliminary data.</text>
</comment>
<proteinExistence type="inferred from homology"/>
<dbReference type="InterPro" id="IPR023398">
    <property type="entry name" value="TIF_eIF4e-like"/>
</dbReference>
<sequence length="318" mass="36139">MSSEEDSDFYGDDDVLMDLKAKVRKFDVDEWWQDHKTIETPLKLQARKQADEGKTRLHNPYAGEPYAWQLTESVDDFLKRVPPATTEDPIDSLWIWICNPYIERKAKRKANNQRIRGGEDEAPEEEGADPAGLVEAGEERLHLARQFIDECKASGQTKIFITRECRKAGLDASRDILDVAKELRVTCGKWMLFCDVIQVNDVWGIIAHATANNELGIAAKVAPKSTKDTRTERLICVYTADFTDTKDVKRVAERLKLLGLVRAKPLYYKPGQSVRELVSAVFKETLTWSDCYTYLGIASGNPWEIKASIYDTKSMLGR</sequence>
<evidence type="ECO:0000256" key="1">
    <source>
        <dbReference type="ARBA" id="ARBA00010568"/>
    </source>
</evidence>
<keyword evidence="4" id="KW-1185">Reference proteome</keyword>
<dbReference type="SUPFAM" id="SSF55418">
    <property type="entry name" value="eIF4e-like"/>
    <property type="match status" value="1"/>
</dbReference>
<dbReference type="EMBL" id="CAUWAG010000012">
    <property type="protein sequence ID" value="CAJ2508742.1"/>
    <property type="molecule type" value="Genomic_DNA"/>
</dbReference>
<gene>
    <name evidence="3" type="ORF">KHLLAP_LOCUS9210</name>
</gene>
<dbReference type="PANTHER" id="PTHR31977:SF1">
    <property type="entry name" value="UPF0696 PROTEIN C11ORF68"/>
    <property type="match status" value="1"/>
</dbReference>
<reference evidence="3" key="1">
    <citation type="submission" date="2023-10" db="EMBL/GenBank/DDBJ databases">
        <authorList>
            <person name="Hackl T."/>
        </authorList>
    </citation>
    <scope>NUCLEOTIDE SEQUENCE</scope>
</reference>
<evidence type="ECO:0000313" key="3">
    <source>
        <dbReference type="EMBL" id="CAJ2508742.1"/>
    </source>
</evidence>
<dbReference type="AlphaFoldDB" id="A0AAI8VQR7"/>
<dbReference type="PANTHER" id="PTHR31977">
    <property type="entry name" value="UPF0696 PROTEIN C11ORF68"/>
    <property type="match status" value="1"/>
</dbReference>
<accession>A0AAI8VQR7</accession>
<evidence type="ECO:0000256" key="2">
    <source>
        <dbReference type="SAM" id="MobiDB-lite"/>
    </source>
</evidence>
<dbReference type="Gene3D" id="3.30.760.10">
    <property type="entry name" value="RNA Cap, Translation Initiation Factor Eif4e"/>
    <property type="match status" value="1"/>
</dbReference>
<organism evidence="3 4">
    <name type="scientific">Anthostomella pinea</name>
    <dbReference type="NCBI Taxonomy" id="933095"/>
    <lineage>
        <taxon>Eukaryota</taxon>
        <taxon>Fungi</taxon>
        <taxon>Dikarya</taxon>
        <taxon>Ascomycota</taxon>
        <taxon>Pezizomycotina</taxon>
        <taxon>Sordariomycetes</taxon>
        <taxon>Xylariomycetidae</taxon>
        <taxon>Xylariales</taxon>
        <taxon>Xylariaceae</taxon>
        <taxon>Anthostomella</taxon>
    </lineage>
</organism>
<evidence type="ECO:0000313" key="4">
    <source>
        <dbReference type="Proteomes" id="UP001295740"/>
    </source>
</evidence>
<dbReference type="Proteomes" id="UP001295740">
    <property type="component" value="Unassembled WGS sequence"/>
</dbReference>
<comment type="similarity">
    <text evidence="1">Belongs to the UPF0696 family.</text>
</comment>
<feature type="region of interest" description="Disordered" evidence="2">
    <location>
        <begin position="109"/>
        <end position="129"/>
    </location>
</feature>
<dbReference type="InterPro" id="IPR015034">
    <property type="entry name" value="Bles03"/>
</dbReference>
<dbReference type="Pfam" id="PF08939">
    <property type="entry name" value="Bles03"/>
    <property type="match status" value="1"/>
</dbReference>
<name>A0AAI8VQR7_9PEZI</name>